<gene>
    <name evidence="5" type="primary">LOC117640554</name>
</gene>
<dbReference type="InterPro" id="IPR045055">
    <property type="entry name" value="DNA2/NAM7-like"/>
</dbReference>
<dbReference type="Pfam" id="PF25396">
    <property type="entry name" value="ZNFX1"/>
    <property type="match status" value="1"/>
</dbReference>
<dbReference type="AlphaFoldDB" id="A0A6P8Y8M2"/>
<dbReference type="GeneID" id="117640554"/>
<name>A0A6P8Y8M2_THRPL</name>
<dbReference type="SUPFAM" id="SSF52540">
    <property type="entry name" value="P-loop containing nucleoside triphosphate hydrolases"/>
    <property type="match status" value="1"/>
</dbReference>
<dbReference type="RefSeq" id="XP_034232980.1">
    <property type="nucleotide sequence ID" value="XM_034377089.1"/>
</dbReference>
<dbReference type="GO" id="GO:0031380">
    <property type="term" value="C:nuclear RNA-directed RNA polymerase complex"/>
    <property type="evidence" value="ECO:0007669"/>
    <property type="project" value="TreeGrafter"/>
</dbReference>
<dbReference type="CDD" id="cd18808">
    <property type="entry name" value="SF1_C_Upf1"/>
    <property type="match status" value="1"/>
</dbReference>
<dbReference type="CDD" id="cd17936">
    <property type="entry name" value="EEXXEc_NFX1"/>
    <property type="match status" value="1"/>
</dbReference>
<keyword evidence="4" id="KW-1185">Reference proteome</keyword>
<dbReference type="InterPro" id="IPR041679">
    <property type="entry name" value="DNA2/NAM7-like_C"/>
</dbReference>
<dbReference type="InterPro" id="IPR047187">
    <property type="entry name" value="SF1_C_Upf1"/>
</dbReference>
<evidence type="ECO:0000259" key="1">
    <source>
        <dbReference type="Pfam" id="PF13086"/>
    </source>
</evidence>
<dbReference type="PANTHER" id="PTHR10887">
    <property type="entry name" value="DNA2/NAM7 HELICASE FAMILY"/>
    <property type="match status" value="1"/>
</dbReference>
<feature type="domain" description="DNA2/NAM7 helicase helicase" evidence="1">
    <location>
        <begin position="347"/>
        <end position="433"/>
    </location>
</feature>
<dbReference type="InterPro" id="IPR041677">
    <property type="entry name" value="DNA2/NAM7_AAA_11"/>
</dbReference>
<protein>
    <submittedName>
        <fullName evidence="5">NFX1-type zinc finger-containing protein 1-like isoform X1</fullName>
    </submittedName>
</protein>
<dbReference type="OrthoDB" id="2423195at2759"/>
<dbReference type="Pfam" id="PF13086">
    <property type="entry name" value="AAA_11"/>
    <property type="match status" value="2"/>
</dbReference>
<feature type="domain" description="DNA2/NAM7 helicase-like C-terminal" evidence="2">
    <location>
        <begin position="445"/>
        <end position="628"/>
    </location>
</feature>
<evidence type="ECO:0000313" key="4">
    <source>
        <dbReference type="Proteomes" id="UP000515158"/>
    </source>
</evidence>
<dbReference type="InParanoid" id="A0A6P8Y8M2"/>
<feature type="domain" description="ZNFX1" evidence="3">
    <location>
        <begin position="109"/>
        <end position="179"/>
    </location>
</feature>
<dbReference type="GO" id="GO:0004386">
    <property type="term" value="F:helicase activity"/>
    <property type="evidence" value="ECO:0007669"/>
    <property type="project" value="InterPro"/>
</dbReference>
<reference evidence="5" key="1">
    <citation type="submission" date="2025-08" db="UniProtKB">
        <authorList>
            <consortium name="RefSeq"/>
        </authorList>
    </citation>
    <scope>IDENTIFICATION</scope>
    <source>
        <tissue evidence="5">Total insect</tissue>
    </source>
</reference>
<dbReference type="PANTHER" id="PTHR10887:SF341">
    <property type="entry name" value="NFX1-TYPE ZINC FINGER-CONTAINING PROTEIN 1"/>
    <property type="match status" value="1"/>
</dbReference>
<dbReference type="Proteomes" id="UP000515158">
    <property type="component" value="Unplaced"/>
</dbReference>
<dbReference type="InterPro" id="IPR057373">
    <property type="entry name" value="ZNFX1"/>
</dbReference>
<organism evidence="5">
    <name type="scientific">Thrips palmi</name>
    <name type="common">Melon thrips</name>
    <dbReference type="NCBI Taxonomy" id="161013"/>
    <lineage>
        <taxon>Eukaryota</taxon>
        <taxon>Metazoa</taxon>
        <taxon>Ecdysozoa</taxon>
        <taxon>Arthropoda</taxon>
        <taxon>Hexapoda</taxon>
        <taxon>Insecta</taxon>
        <taxon>Pterygota</taxon>
        <taxon>Neoptera</taxon>
        <taxon>Paraneoptera</taxon>
        <taxon>Thysanoptera</taxon>
        <taxon>Terebrantia</taxon>
        <taxon>Thripoidea</taxon>
        <taxon>Thripidae</taxon>
        <taxon>Thrips</taxon>
    </lineage>
</organism>
<evidence type="ECO:0000259" key="2">
    <source>
        <dbReference type="Pfam" id="PF13087"/>
    </source>
</evidence>
<dbReference type="InterPro" id="IPR027417">
    <property type="entry name" value="P-loop_NTPase"/>
</dbReference>
<feature type="domain" description="DNA2/NAM7 helicase helicase" evidence="1">
    <location>
        <begin position="260"/>
        <end position="332"/>
    </location>
</feature>
<sequence>MDLSARLRLIERMRQGTGAEGRPLFLTLQDVNPARRVPSVTPIKRVGPYSSYRELCQTQHDLLAEDFRRAVSEQINEIRANPKLLSSSAHYEVKAERVLLTQNYGRSGRHQIGVKMYFDPKKYGHVRWDEDKRFLTGNLVFLSRNGMNTFDVGVVHDSSPHHLRKGCVVIKMISGVNSDEKYFRMLDQSEFVGKTYHLVESAAFYFPYLHVTNALRENRFQSLFTDEIVRGQTSQPPAYLSHVSSGWRIAHLRADVVRGLNKSQAAAFESVLQRRVALVQGPPGTGKTYLGCKIAEYFVSLKGTNPNVFRGPILVVTTTNHAVHEFLSRCLLFTNKLIHGYSDKHGRSQYGELQETYDESSQHEKTDIMREADILAMTTTRAAYMRSTLDLLGINIVIVEEAAEALEAFVLASIPKNVQHLIQIGDHKQLQPSCSHHALAGSHNLDLSLFERLINNGLECPMLNEQRRMRPSIKKLVANIYPSLTNHPSTAGRPPVKGVDLKTPVFFINKAEPETREGTGYCHAQEAEMAAELGAYLLQQGYDADKITILTTYRKQLGLVLKHLRHIGGDAKTIRATCVDNFQGEENEIIILSLVRSNSSGCIGFLEKENRACVALSRARTGFFMLGNLTCLAASGSASWRHVSEVLAKARRVGPALPLVCPHGLRFSALSAADVREAKEGCALCRLAAALAEAERFTETVAAELDTVKMELAALTGDAANEELTPEERLEALAKKAARLNTKKRLERELRVREAEEKALREQCGEAEVLFKQGKVDLATETLESLQKKLSKSGVAFEMSSLMKRLVLT</sequence>
<dbReference type="GO" id="GO:0031048">
    <property type="term" value="P:regulatory ncRNA-mediated heterochromatin formation"/>
    <property type="evidence" value="ECO:0007669"/>
    <property type="project" value="TreeGrafter"/>
</dbReference>
<dbReference type="Gene3D" id="3.40.50.300">
    <property type="entry name" value="P-loop containing nucleotide triphosphate hydrolases"/>
    <property type="match status" value="2"/>
</dbReference>
<evidence type="ECO:0000313" key="5">
    <source>
        <dbReference type="RefSeq" id="XP_034232980.1"/>
    </source>
</evidence>
<proteinExistence type="predicted"/>
<dbReference type="Pfam" id="PF13087">
    <property type="entry name" value="AAA_12"/>
    <property type="match status" value="1"/>
</dbReference>
<dbReference type="KEGG" id="tpal:117640554"/>
<accession>A0A6P8Y8M2</accession>
<evidence type="ECO:0000259" key="3">
    <source>
        <dbReference type="Pfam" id="PF25396"/>
    </source>
</evidence>